<gene>
    <name evidence="2" type="ORF">CDL12_26170</name>
</gene>
<dbReference type="OrthoDB" id="2013011at2759"/>
<dbReference type="Pfam" id="PF25089">
    <property type="entry name" value="DUF7804"/>
    <property type="match status" value="1"/>
</dbReference>
<evidence type="ECO:0000313" key="2">
    <source>
        <dbReference type="EMBL" id="PIN01324.1"/>
    </source>
</evidence>
<proteinExistence type="predicted"/>
<sequence length="217" mass="23898">MASIGVHSGGKLLYPSFNKSNNQVLPSNQFLPIKKSPQKLVSAVSASMASSNSAVISPEKNGVFLEKIDSWMEDSVQDIVKNLKQAPLLVQIFSDSGNGRAKIQTEKAIADKWPIVKNEWRKGATKSPDGLIFVGELEQDLDQENNKNQDFEEGITRAWGVVVQGKGVDLGPACYLLKTTKVCNGMDLGFCTHFCLTRVNNFMDSALEQFTDSWLLQ</sequence>
<feature type="domain" description="DUF7804" evidence="1">
    <location>
        <begin position="64"/>
        <end position="144"/>
    </location>
</feature>
<protein>
    <recommendedName>
        <fullName evidence="1">DUF7804 domain-containing protein</fullName>
    </recommendedName>
</protein>
<dbReference type="STRING" id="429701.A0A2G9G7Q4"/>
<dbReference type="AlphaFoldDB" id="A0A2G9G7Q4"/>
<evidence type="ECO:0000313" key="3">
    <source>
        <dbReference type="Proteomes" id="UP000231279"/>
    </source>
</evidence>
<evidence type="ECO:0000259" key="1">
    <source>
        <dbReference type="Pfam" id="PF25089"/>
    </source>
</evidence>
<comment type="caution">
    <text evidence="2">The sequence shown here is derived from an EMBL/GenBank/DDBJ whole genome shotgun (WGS) entry which is preliminary data.</text>
</comment>
<keyword evidence="3" id="KW-1185">Reference proteome</keyword>
<accession>A0A2G9G7Q4</accession>
<name>A0A2G9G7Q4_9LAMI</name>
<dbReference type="Proteomes" id="UP000231279">
    <property type="component" value="Unassembled WGS sequence"/>
</dbReference>
<reference evidence="3" key="1">
    <citation type="journal article" date="2018" name="Gigascience">
        <title>Genome assembly of the Pink Ipe (Handroanthus impetiginosus, Bignoniaceae), a highly valued, ecologically keystone Neotropical timber forest tree.</title>
        <authorList>
            <person name="Silva-Junior O.B."/>
            <person name="Grattapaglia D."/>
            <person name="Novaes E."/>
            <person name="Collevatti R.G."/>
        </authorList>
    </citation>
    <scope>NUCLEOTIDE SEQUENCE [LARGE SCALE GENOMIC DNA]</scope>
    <source>
        <strain evidence="3">cv. UFG-1</strain>
    </source>
</reference>
<organism evidence="2 3">
    <name type="scientific">Handroanthus impetiginosus</name>
    <dbReference type="NCBI Taxonomy" id="429701"/>
    <lineage>
        <taxon>Eukaryota</taxon>
        <taxon>Viridiplantae</taxon>
        <taxon>Streptophyta</taxon>
        <taxon>Embryophyta</taxon>
        <taxon>Tracheophyta</taxon>
        <taxon>Spermatophyta</taxon>
        <taxon>Magnoliopsida</taxon>
        <taxon>eudicotyledons</taxon>
        <taxon>Gunneridae</taxon>
        <taxon>Pentapetalae</taxon>
        <taxon>asterids</taxon>
        <taxon>lamiids</taxon>
        <taxon>Lamiales</taxon>
        <taxon>Bignoniaceae</taxon>
        <taxon>Crescentiina</taxon>
        <taxon>Tabebuia alliance</taxon>
        <taxon>Handroanthus</taxon>
    </lineage>
</organism>
<dbReference type="PANTHER" id="PTHR35127">
    <property type="entry name" value="OS03G0736900 PROTEIN"/>
    <property type="match status" value="1"/>
</dbReference>
<dbReference type="EMBL" id="NKXS01006474">
    <property type="protein sequence ID" value="PIN01324.1"/>
    <property type="molecule type" value="Genomic_DNA"/>
</dbReference>
<dbReference type="InterPro" id="IPR056706">
    <property type="entry name" value="DUF7804"/>
</dbReference>
<dbReference type="PANTHER" id="PTHR35127:SF1">
    <property type="entry name" value="GENOME ASSEMBLY, CHROMOSOME: A10"/>
    <property type="match status" value="1"/>
</dbReference>